<protein>
    <submittedName>
        <fullName evidence="1">Uncharacterized protein</fullName>
    </submittedName>
</protein>
<keyword evidence="2" id="KW-1185">Reference proteome</keyword>
<dbReference type="EMBL" id="JANRMS010005418">
    <property type="protein sequence ID" value="KAJ3502370.1"/>
    <property type="molecule type" value="Genomic_DNA"/>
</dbReference>
<sequence length="135" mass="15363">MPAREHPFMASSSLPASLDRLRLGLLAGRTSKRLTSNRWMRISDSVQTAPEVTDPEDHVVYPELTAMFDTMIRQLPKGSRPQSLNGAFMDSSSLQFSRPPSRAESMQSRVKDVGLVVRRMRRMTSGWFRVLDWIP</sequence>
<gene>
    <name evidence="1" type="ORF">NM208_g16743</name>
</gene>
<evidence type="ECO:0000313" key="1">
    <source>
        <dbReference type="EMBL" id="KAJ3502370.1"/>
    </source>
</evidence>
<organism evidence="1 2">
    <name type="scientific">Fusarium decemcellulare</name>
    <dbReference type="NCBI Taxonomy" id="57161"/>
    <lineage>
        <taxon>Eukaryota</taxon>
        <taxon>Fungi</taxon>
        <taxon>Dikarya</taxon>
        <taxon>Ascomycota</taxon>
        <taxon>Pezizomycotina</taxon>
        <taxon>Sordariomycetes</taxon>
        <taxon>Hypocreomycetidae</taxon>
        <taxon>Hypocreales</taxon>
        <taxon>Nectriaceae</taxon>
        <taxon>Fusarium</taxon>
        <taxon>Fusarium decemcellulare species complex</taxon>
    </lineage>
</organism>
<evidence type="ECO:0000313" key="2">
    <source>
        <dbReference type="Proteomes" id="UP001148629"/>
    </source>
</evidence>
<name>A0ACC1R9D0_9HYPO</name>
<reference evidence="1" key="1">
    <citation type="submission" date="2022-08" db="EMBL/GenBank/DDBJ databases">
        <title>Genome Sequence of Fusarium decemcellulare.</title>
        <authorList>
            <person name="Buettner E."/>
        </authorList>
    </citation>
    <scope>NUCLEOTIDE SEQUENCE</scope>
    <source>
        <strain evidence="1">Babe19</strain>
    </source>
</reference>
<dbReference type="Proteomes" id="UP001148629">
    <property type="component" value="Unassembled WGS sequence"/>
</dbReference>
<comment type="caution">
    <text evidence="1">The sequence shown here is derived from an EMBL/GenBank/DDBJ whole genome shotgun (WGS) entry which is preliminary data.</text>
</comment>
<proteinExistence type="predicted"/>
<accession>A0ACC1R9D0</accession>